<dbReference type="EC" id="1.18.1.2" evidence="6"/>
<dbReference type="PANTHER" id="PTHR48105">
    <property type="entry name" value="THIOREDOXIN REDUCTASE 1-RELATED-RELATED"/>
    <property type="match status" value="1"/>
</dbReference>
<evidence type="ECO:0000256" key="5">
    <source>
        <dbReference type="ARBA" id="ARBA00023002"/>
    </source>
</evidence>
<dbReference type="OrthoDB" id="9806179at2"/>
<dbReference type="RefSeq" id="WP_102227555.1">
    <property type="nucleotide sequence ID" value="NZ_PNFY01000008.1"/>
</dbReference>
<dbReference type="PRINTS" id="PR00469">
    <property type="entry name" value="PNDRDTASEII"/>
</dbReference>
<comment type="similarity">
    <text evidence="6">Belongs to the ferredoxin--NADP reductase type 2 family.</text>
</comment>
<dbReference type="STRING" id="84521.SAMN04487994_101132"/>
<dbReference type="InterPro" id="IPR036188">
    <property type="entry name" value="FAD/NAD-bd_sf"/>
</dbReference>
<protein>
    <recommendedName>
        <fullName evidence="6">Ferredoxin--NADP reductase</fullName>
        <shortName evidence="6">FNR</shortName>
        <shortName evidence="6">Fd-NADP(+) reductase</shortName>
        <ecNumber evidence="6">1.18.1.2</ecNumber>
    </recommendedName>
</protein>
<dbReference type="GO" id="GO:0050660">
    <property type="term" value="F:flavin adenine dinucleotide binding"/>
    <property type="evidence" value="ECO:0007669"/>
    <property type="project" value="UniProtKB-UniRule"/>
</dbReference>
<dbReference type="AlphaFoldDB" id="A0A2N6SMB6"/>
<evidence type="ECO:0000256" key="6">
    <source>
        <dbReference type="HAMAP-Rule" id="MF_01685"/>
    </source>
</evidence>
<dbReference type="Proteomes" id="UP000235682">
    <property type="component" value="Unassembled WGS sequence"/>
</dbReference>
<evidence type="ECO:0000259" key="7">
    <source>
        <dbReference type="Pfam" id="PF07992"/>
    </source>
</evidence>
<keyword evidence="4 6" id="KW-0521">NADP</keyword>
<dbReference type="InterPro" id="IPR050097">
    <property type="entry name" value="Ferredoxin-NADP_redctase_2"/>
</dbReference>
<evidence type="ECO:0000256" key="2">
    <source>
        <dbReference type="ARBA" id="ARBA00022630"/>
    </source>
</evidence>
<dbReference type="GO" id="GO:0004324">
    <property type="term" value="F:ferredoxin-NADP+ reductase activity"/>
    <property type="evidence" value="ECO:0007669"/>
    <property type="project" value="UniProtKB-UniRule"/>
</dbReference>
<dbReference type="GO" id="GO:0050661">
    <property type="term" value="F:NADP binding"/>
    <property type="evidence" value="ECO:0007669"/>
    <property type="project" value="UniProtKB-UniRule"/>
</dbReference>
<name>A0A2N6SMB6_9LACT</name>
<evidence type="ECO:0000256" key="1">
    <source>
        <dbReference type="ARBA" id="ARBA00011738"/>
    </source>
</evidence>
<dbReference type="InterPro" id="IPR022890">
    <property type="entry name" value="Fd--NADP_Rdtase_type_2"/>
</dbReference>
<sequence>MTDQEIYDITIIGGGPVGLFATFYAGLRQAKVKLIESLMNLGGQPSHLYAEKYIYDIPAHPKVTGEELGRLLTEQLNLFDPTICLGEEVTMIHPLEDGTFKLETSKGIHYSRSIILAVGSGAFSPRRIKLDNASSYEGHSLHYFVKDLNSFKDQVVAVAGGGDSAVDWALALEPIASKVYLVHRRQKFRALEHSVHQLQQSSVEILTPYNPSQLIGDGTHLTHLELNKARTDEFIQLPVDHLIVNYGFSSHLGPVRNWGLSLSQQSIEVNSLMETSIPGIFAIGDIAQYPGKAKLIATGFGEAPLAVNEAINYANPEGVTPYIHSTSLF</sequence>
<gene>
    <name evidence="8" type="ORF">CJ205_05350</name>
</gene>
<keyword evidence="3 6" id="KW-0274">FAD</keyword>
<proteinExistence type="inferred from homology"/>
<evidence type="ECO:0000256" key="3">
    <source>
        <dbReference type="ARBA" id="ARBA00022827"/>
    </source>
</evidence>
<comment type="caution">
    <text evidence="6">Lacks conserved residue(s) required for the propagation of feature annotation.</text>
</comment>
<dbReference type="Gene3D" id="3.50.50.60">
    <property type="entry name" value="FAD/NAD(P)-binding domain"/>
    <property type="match status" value="2"/>
</dbReference>
<dbReference type="HAMAP" id="MF_01685">
    <property type="entry name" value="FENR2"/>
    <property type="match status" value="1"/>
</dbReference>
<keyword evidence="2 6" id="KW-0285">Flavoprotein</keyword>
<feature type="binding site" evidence="6">
    <location>
        <position position="49"/>
    </location>
    <ligand>
        <name>FAD</name>
        <dbReference type="ChEBI" id="CHEBI:57692"/>
    </ligand>
</feature>
<feature type="domain" description="FAD/NAD(P)-binding" evidence="7">
    <location>
        <begin position="7"/>
        <end position="297"/>
    </location>
</feature>
<dbReference type="Pfam" id="PF07992">
    <property type="entry name" value="Pyr_redox_2"/>
    <property type="match status" value="1"/>
</dbReference>
<evidence type="ECO:0000313" key="8">
    <source>
        <dbReference type="EMBL" id="PMC58218.1"/>
    </source>
</evidence>
<organism evidence="8 9">
    <name type="scientific">Dolosicoccus paucivorans</name>
    <dbReference type="NCBI Taxonomy" id="84521"/>
    <lineage>
        <taxon>Bacteria</taxon>
        <taxon>Bacillati</taxon>
        <taxon>Bacillota</taxon>
        <taxon>Bacilli</taxon>
        <taxon>Lactobacillales</taxon>
        <taxon>Aerococcaceae</taxon>
        <taxon>Dolosicoccus</taxon>
    </lineage>
</organism>
<keyword evidence="5 6" id="KW-0560">Oxidoreductase</keyword>
<evidence type="ECO:0000256" key="4">
    <source>
        <dbReference type="ARBA" id="ARBA00022857"/>
    </source>
</evidence>
<dbReference type="InterPro" id="IPR023753">
    <property type="entry name" value="FAD/NAD-binding_dom"/>
</dbReference>
<reference evidence="8 9" key="1">
    <citation type="submission" date="2017-09" db="EMBL/GenBank/DDBJ databases">
        <title>Bacterial strain isolated from the female urinary microbiota.</title>
        <authorList>
            <person name="Thomas-White K."/>
            <person name="Kumar N."/>
            <person name="Forster S."/>
            <person name="Putonti C."/>
            <person name="Lawley T."/>
            <person name="Wolfe A.J."/>
        </authorList>
    </citation>
    <scope>NUCLEOTIDE SEQUENCE [LARGE SCALE GENOMIC DNA]</scope>
    <source>
        <strain evidence="8 9">UMB0852</strain>
    </source>
</reference>
<evidence type="ECO:0000313" key="9">
    <source>
        <dbReference type="Proteomes" id="UP000235682"/>
    </source>
</evidence>
<feature type="binding site" evidence="6">
    <location>
        <position position="89"/>
    </location>
    <ligand>
        <name>FAD</name>
        <dbReference type="ChEBI" id="CHEBI:57692"/>
    </ligand>
</feature>
<comment type="catalytic activity">
    <reaction evidence="6">
        <text>2 reduced [2Fe-2S]-[ferredoxin] + NADP(+) + H(+) = 2 oxidized [2Fe-2S]-[ferredoxin] + NADPH</text>
        <dbReference type="Rhea" id="RHEA:20125"/>
        <dbReference type="Rhea" id="RHEA-COMP:10000"/>
        <dbReference type="Rhea" id="RHEA-COMP:10001"/>
        <dbReference type="ChEBI" id="CHEBI:15378"/>
        <dbReference type="ChEBI" id="CHEBI:33737"/>
        <dbReference type="ChEBI" id="CHEBI:33738"/>
        <dbReference type="ChEBI" id="CHEBI:57783"/>
        <dbReference type="ChEBI" id="CHEBI:58349"/>
        <dbReference type="EC" id="1.18.1.2"/>
    </reaction>
</comment>
<feature type="binding site" evidence="6">
    <location>
        <position position="285"/>
    </location>
    <ligand>
        <name>FAD</name>
        <dbReference type="ChEBI" id="CHEBI:57692"/>
    </ligand>
</feature>
<accession>A0A2N6SMB6</accession>
<keyword evidence="9" id="KW-1185">Reference proteome</keyword>
<dbReference type="SUPFAM" id="SSF51905">
    <property type="entry name" value="FAD/NAD(P)-binding domain"/>
    <property type="match status" value="1"/>
</dbReference>
<feature type="binding site" evidence="6">
    <location>
        <position position="123"/>
    </location>
    <ligand>
        <name>FAD</name>
        <dbReference type="ChEBI" id="CHEBI:57692"/>
    </ligand>
</feature>
<dbReference type="PRINTS" id="PR00368">
    <property type="entry name" value="FADPNR"/>
</dbReference>
<feature type="binding site" evidence="6">
    <location>
        <position position="44"/>
    </location>
    <ligand>
        <name>FAD</name>
        <dbReference type="ChEBI" id="CHEBI:57692"/>
    </ligand>
</feature>
<comment type="cofactor">
    <cofactor evidence="6">
        <name>FAD</name>
        <dbReference type="ChEBI" id="CHEBI:57692"/>
    </cofactor>
    <text evidence="6">Binds 1 FAD per subunit.</text>
</comment>
<feature type="binding site" evidence="6">
    <location>
        <position position="36"/>
    </location>
    <ligand>
        <name>FAD</name>
        <dbReference type="ChEBI" id="CHEBI:57692"/>
    </ligand>
</feature>
<comment type="caution">
    <text evidence="8">The sequence shown here is derived from an EMBL/GenBank/DDBJ whole genome shotgun (WGS) entry which is preliminary data.</text>
</comment>
<comment type="subunit">
    <text evidence="1 6">Homodimer.</text>
</comment>
<dbReference type="EMBL" id="PNHE01000020">
    <property type="protein sequence ID" value="PMC58218.1"/>
    <property type="molecule type" value="Genomic_DNA"/>
</dbReference>
<feature type="binding site" evidence="6">
    <location>
        <position position="326"/>
    </location>
    <ligand>
        <name>FAD</name>
        <dbReference type="ChEBI" id="CHEBI:57692"/>
    </ligand>
</feature>